<protein>
    <recommendedName>
        <fullName evidence="3">ATP-binding protein</fullName>
    </recommendedName>
</protein>
<gene>
    <name evidence="1" type="ORF">A3A33_02935</name>
</gene>
<dbReference type="Proteomes" id="UP000179047">
    <property type="component" value="Unassembled WGS sequence"/>
</dbReference>
<dbReference type="STRING" id="1802701.A3A33_02935"/>
<reference evidence="1 2" key="1">
    <citation type="journal article" date="2016" name="Nat. Commun.">
        <title>Thousands of microbial genomes shed light on interconnected biogeochemical processes in an aquifer system.</title>
        <authorList>
            <person name="Anantharaman K."/>
            <person name="Brown C.T."/>
            <person name="Hug L.A."/>
            <person name="Sharon I."/>
            <person name="Castelle C.J."/>
            <person name="Probst A.J."/>
            <person name="Thomas B.C."/>
            <person name="Singh A."/>
            <person name="Wilkins M.J."/>
            <person name="Karaoz U."/>
            <person name="Brodie E.L."/>
            <person name="Williams K.H."/>
            <person name="Hubbard S.S."/>
            <person name="Banfield J.F."/>
        </authorList>
    </citation>
    <scope>NUCLEOTIDE SEQUENCE [LARGE SCALE GENOMIC DNA]</scope>
</reference>
<dbReference type="EMBL" id="MGKP01000009">
    <property type="protein sequence ID" value="OGN29197.1"/>
    <property type="molecule type" value="Genomic_DNA"/>
</dbReference>
<proteinExistence type="predicted"/>
<evidence type="ECO:0008006" key="3">
    <source>
        <dbReference type="Google" id="ProtNLM"/>
    </source>
</evidence>
<comment type="caution">
    <text evidence="1">The sequence shown here is derived from an EMBL/GenBank/DDBJ whole genome shotgun (WGS) entry which is preliminary data.</text>
</comment>
<evidence type="ECO:0000313" key="2">
    <source>
        <dbReference type="Proteomes" id="UP000179047"/>
    </source>
</evidence>
<organism evidence="1 2">
    <name type="scientific">Candidatus Yanofskybacteria bacterium RIFCSPLOWO2_01_FULL_49_25</name>
    <dbReference type="NCBI Taxonomy" id="1802701"/>
    <lineage>
        <taxon>Bacteria</taxon>
        <taxon>Candidatus Yanofskyibacteriota</taxon>
    </lineage>
</organism>
<dbReference type="InterPro" id="IPR027417">
    <property type="entry name" value="P-loop_NTPase"/>
</dbReference>
<dbReference type="Pfam" id="PF13671">
    <property type="entry name" value="AAA_33"/>
    <property type="match status" value="1"/>
</dbReference>
<dbReference type="AlphaFoldDB" id="A0A1F8GUU4"/>
<evidence type="ECO:0000313" key="1">
    <source>
        <dbReference type="EMBL" id="OGN29197.1"/>
    </source>
</evidence>
<sequence>MAKLILFCGLPGSGKTTLARKLAEETSAVRLCPDEWMADLDIDLFDEKRRAKVEALLWKLGKELLTLGQNVILENGLWSRKERDDKRHDAEQLGANTEMHYLDVPLDELMQRIENRNASGAHATVPITREQLEKYSKVFEAPDERELALFSKAVVH</sequence>
<dbReference type="SUPFAM" id="SSF52540">
    <property type="entry name" value="P-loop containing nucleoside triphosphate hydrolases"/>
    <property type="match status" value="1"/>
</dbReference>
<name>A0A1F8GUU4_9BACT</name>
<accession>A0A1F8GUU4</accession>
<dbReference type="Gene3D" id="3.40.50.300">
    <property type="entry name" value="P-loop containing nucleotide triphosphate hydrolases"/>
    <property type="match status" value="1"/>
</dbReference>